<comment type="cofactor">
    <cofactor evidence="1 9">
        <name>heme</name>
        <dbReference type="ChEBI" id="CHEBI:30413"/>
    </cofactor>
</comment>
<evidence type="ECO:0000256" key="5">
    <source>
        <dbReference type="ARBA" id="ARBA00022723"/>
    </source>
</evidence>
<dbReference type="InterPro" id="IPR002401">
    <property type="entry name" value="Cyt_P450_E_grp-I"/>
</dbReference>
<dbReference type="STRING" id="205917.A0A4Y9YC75"/>
<evidence type="ECO:0000256" key="2">
    <source>
        <dbReference type="ARBA" id="ARBA00005179"/>
    </source>
</evidence>
<keyword evidence="7 9" id="KW-0408">Iron</keyword>
<dbReference type="InterPro" id="IPR036396">
    <property type="entry name" value="Cyt_P450_sf"/>
</dbReference>
<comment type="similarity">
    <text evidence="3 10">Belongs to the cytochrome P450 family.</text>
</comment>
<keyword evidence="4 9" id="KW-0349">Heme</keyword>
<dbReference type="PANTHER" id="PTHR46300">
    <property type="entry name" value="P450, PUTATIVE (EUROFUNG)-RELATED-RELATED"/>
    <property type="match status" value="1"/>
</dbReference>
<evidence type="ECO:0000256" key="7">
    <source>
        <dbReference type="ARBA" id="ARBA00023004"/>
    </source>
</evidence>
<evidence type="ECO:0000256" key="6">
    <source>
        <dbReference type="ARBA" id="ARBA00023002"/>
    </source>
</evidence>
<evidence type="ECO:0000313" key="12">
    <source>
        <dbReference type="EMBL" id="TFY59478.1"/>
    </source>
</evidence>
<keyword evidence="5 9" id="KW-0479">Metal-binding</keyword>
<dbReference type="Pfam" id="PF00067">
    <property type="entry name" value="p450"/>
    <property type="match status" value="1"/>
</dbReference>
<evidence type="ECO:0000256" key="4">
    <source>
        <dbReference type="ARBA" id="ARBA00022617"/>
    </source>
</evidence>
<dbReference type="PRINTS" id="PR00385">
    <property type="entry name" value="P450"/>
</dbReference>
<dbReference type="SUPFAM" id="SSF48264">
    <property type="entry name" value="Cytochrome P450"/>
    <property type="match status" value="1"/>
</dbReference>
<dbReference type="CDD" id="cd11065">
    <property type="entry name" value="CYP64-like"/>
    <property type="match status" value="1"/>
</dbReference>
<evidence type="ECO:0000256" key="11">
    <source>
        <dbReference type="SAM" id="SignalP"/>
    </source>
</evidence>
<comment type="caution">
    <text evidence="12">The sequence shown here is derived from an EMBL/GenBank/DDBJ whole genome shotgun (WGS) entry which is preliminary data.</text>
</comment>
<accession>A0A4Y9YC75</accession>
<keyword evidence="6 10" id="KW-0560">Oxidoreductase</keyword>
<comment type="pathway">
    <text evidence="2">Secondary metabolite biosynthesis.</text>
</comment>
<keyword evidence="11" id="KW-0732">Signal</keyword>
<dbReference type="PROSITE" id="PS00086">
    <property type="entry name" value="CYTOCHROME_P450"/>
    <property type="match status" value="1"/>
</dbReference>
<evidence type="ECO:0008006" key="14">
    <source>
        <dbReference type="Google" id="ProtNLM"/>
    </source>
</evidence>
<dbReference type="EMBL" id="SEOQ01000617">
    <property type="protein sequence ID" value="TFY59478.1"/>
    <property type="molecule type" value="Genomic_DNA"/>
</dbReference>
<dbReference type="OrthoDB" id="2789670at2759"/>
<organism evidence="12 13">
    <name type="scientific">Dentipellis fragilis</name>
    <dbReference type="NCBI Taxonomy" id="205917"/>
    <lineage>
        <taxon>Eukaryota</taxon>
        <taxon>Fungi</taxon>
        <taxon>Dikarya</taxon>
        <taxon>Basidiomycota</taxon>
        <taxon>Agaricomycotina</taxon>
        <taxon>Agaricomycetes</taxon>
        <taxon>Russulales</taxon>
        <taxon>Hericiaceae</taxon>
        <taxon>Dentipellis</taxon>
    </lineage>
</organism>
<dbReference type="GO" id="GO:0004497">
    <property type="term" value="F:monooxygenase activity"/>
    <property type="evidence" value="ECO:0007669"/>
    <property type="project" value="UniProtKB-KW"/>
</dbReference>
<evidence type="ECO:0000256" key="8">
    <source>
        <dbReference type="ARBA" id="ARBA00023033"/>
    </source>
</evidence>
<feature type="chain" id="PRO_5021441062" description="Cytochrome P450" evidence="11">
    <location>
        <begin position="24"/>
        <end position="509"/>
    </location>
</feature>
<dbReference type="Proteomes" id="UP000298327">
    <property type="component" value="Unassembled WGS sequence"/>
</dbReference>
<dbReference type="InterPro" id="IPR017972">
    <property type="entry name" value="Cyt_P450_CS"/>
</dbReference>
<name>A0A4Y9YC75_9AGAM</name>
<evidence type="ECO:0000256" key="1">
    <source>
        <dbReference type="ARBA" id="ARBA00001971"/>
    </source>
</evidence>
<evidence type="ECO:0000256" key="3">
    <source>
        <dbReference type="ARBA" id="ARBA00010617"/>
    </source>
</evidence>
<reference evidence="12 13" key="1">
    <citation type="submission" date="2019-02" db="EMBL/GenBank/DDBJ databases">
        <title>Genome sequencing of the rare red list fungi Dentipellis fragilis.</title>
        <authorList>
            <person name="Buettner E."/>
            <person name="Kellner H."/>
        </authorList>
    </citation>
    <scope>NUCLEOTIDE SEQUENCE [LARGE SCALE GENOMIC DNA]</scope>
    <source>
        <strain evidence="12 13">DSM 105465</strain>
    </source>
</reference>
<feature type="signal peptide" evidence="11">
    <location>
        <begin position="1"/>
        <end position="23"/>
    </location>
</feature>
<keyword evidence="13" id="KW-1185">Reference proteome</keyword>
<evidence type="ECO:0000256" key="9">
    <source>
        <dbReference type="PIRSR" id="PIRSR602401-1"/>
    </source>
</evidence>
<keyword evidence="8 10" id="KW-0503">Monooxygenase</keyword>
<dbReference type="AlphaFoldDB" id="A0A4Y9YC75"/>
<dbReference type="GO" id="GO:0020037">
    <property type="term" value="F:heme binding"/>
    <property type="evidence" value="ECO:0007669"/>
    <property type="project" value="InterPro"/>
</dbReference>
<dbReference type="InterPro" id="IPR001128">
    <property type="entry name" value="Cyt_P450"/>
</dbReference>
<dbReference type="InterPro" id="IPR050364">
    <property type="entry name" value="Cytochrome_P450_fung"/>
</dbReference>
<sequence>MEITALDISLAVVGLWLLKRVLTSRPSAPLPPGPKGFPLIGNVLDMPTSHEWVTFTRWAKEFGGLIYLNLLGQPFIIINSHKKAVEMLEKKSVIYSDRPVLTMGSELVGWKNTLALTGYGERFREYRRMLHRLMGTRSNMEKFHPIEELETHRFLRRVLENPDDLQAHIRKTAGAIILNMAYGYKIKDGDDPLVNNVEIAVDQFSEATAPGAFLVDVLPILRYVPGWVPGTAWKQLAKLWHDNLMTMVEMPLDFVKQQMATGDALPSFTSTYLENPDMNAEQEHVVKWAAASLYSGGADTTVSATYSLFLALAIHPEVQRKAQAEIDAVIGTDRLPTFHDRERLPYVDAIVKEILRWNPVGPLGVPHRLMEDDMQDGYLIPKGSIVVANIWKFLHDEQTYVDPIAFNPDRFMPSAGKEPEVDPRTYVFGFGRRICPGLNLADASMFISVAMVLAVFDISKAVENGRVVEPVVEYTGTTISHPKPFKCSVKPRSEKAAALIKSVRFNSEE</sequence>
<dbReference type="PANTHER" id="PTHR46300:SF7">
    <property type="entry name" value="P450, PUTATIVE (EUROFUNG)-RELATED"/>
    <property type="match status" value="1"/>
</dbReference>
<protein>
    <recommendedName>
        <fullName evidence="14">Cytochrome P450</fullName>
    </recommendedName>
</protein>
<gene>
    <name evidence="12" type="ORF">EVG20_g7775</name>
</gene>
<evidence type="ECO:0000313" key="13">
    <source>
        <dbReference type="Proteomes" id="UP000298327"/>
    </source>
</evidence>
<proteinExistence type="inferred from homology"/>
<dbReference type="PRINTS" id="PR00463">
    <property type="entry name" value="EP450I"/>
</dbReference>
<evidence type="ECO:0000256" key="10">
    <source>
        <dbReference type="RuleBase" id="RU000461"/>
    </source>
</evidence>
<dbReference type="GO" id="GO:0005506">
    <property type="term" value="F:iron ion binding"/>
    <property type="evidence" value="ECO:0007669"/>
    <property type="project" value="InterPro"/>
</dbReference>
<feature type="binding site" description="axial binding residue" evidence="9">
    <location>
        <position position="435"/>
    </location>
    <ligand>
        <name>heme</name>
        <dbReference type="ChEBI" id="CHEBI:30413"/>
    </ligand>
    <ligandPart>
        <name>Fe</name>
        <dbReference type="ChEBI" id="CHEBI:18248"/>
    </ligandPart>
</feature>
<dbReference type="Gene3D" id="1.10.630.10">
    <property type="entry name" value="Cytochrome P450"/>
    <property type="match status" value="1"/>
</dbReference>
<dbReference type="GO" id="GO:0016705">
    <property type="term" value="F:oxidoreductase activity, acting on paired donors, with incorporation or reduction of molecular oxygen"/>
    <property type="evidence" value="ECO:0007669"/>
    <property type="project" value="InterPro"/>
</dbReference>